<dbReference type="GeneID" id="109395037"/>
<protein>
    <recommendedName>
        <fullName evidence="31">Glutamate receptor</fullName>
    </recommendedName>
</protein>
<feature type="region of interest" description="Disordered" evidence="32">
    <location>
        <begin position="1227"/>
        <end position="1256"/>
    </location>
</feature>
<evidence type="ECO:0000256" key="1">
    <source>
        <dbReference type="ARBA" id="ARBA00004651"/>
    </source>
</evidence>
<keyword evidence="19 31" id="KW-1071">Ligand-gated ion channel</keyword>
<evidence type="ECO:0000259" key="33">
    <source>
        <dbReference type="PROSITE" id="PS50222"/>
    </source>
</evidence>
<evidence type="ECO:0000256" key="32">
    <source>
        <dbReference type="SAM" id="MobiDB-lite"/>
    </source>
</evidence>
<keyword evidence="15 30" id="KW-1015">Disulfide bond</keyword>
<feature type="domain" description="EF-hand" evidence="33">
    <location>
        <begin position="1046"/>
        <end position="1081"/>
    </location>
</feature>
<dbReference type="InterPro" id="IPR001320">
    <property type="entry name" value="Iontro_rcpt_C"/>
</dbReference>
<keyword evidence="2 31" id="KW-0813">Transport</keyword>
<keyword evidence="18 31" id="KW-0628">Postsynaptic cell membrane</keyword>
<dbReference type="GO" id="GO:0045211">
    <property type="term" value="C:postsynaptic membrane"/>
    <property type="evidence" value="ECO:0007669"/>
    <property type="project" value="UniProtKB-SubCell"/>
</dbReference>
<evidence type="ECO:0000256" key="22">
    <source>
        <dbReference type="ARBA" id="ARBA00023774"/>
    </source>
</evidence>
<dbReference type="Pfam" id="PF10613">
    <property type="entry name" value="Lig_chan-Glu_bd"/>
    <property type="match status" value="1"/>
</dbReference>
<feature type="disulfide bond" evidence="30">
    <location>
        <begin position="859"/>
        <end position="913"/>
    </location>
</feature>
<feature type="binding site" evidence="28">
    <location>
        <position position="845"/>
    </location>
    <ligand>
        <name>L-glutamate</name>
        <dbReference type="ChEBI" id="CHEBI:29985"/>
    </ligand>
</feature>
<evidence type="ECO:0000256" key="14">
    <source>
        <dbReference type="ARBA" id="ARBA00023136"/>
    </source>
</evidence>
<keyword evidence="4 31" id="KW-0812">Transmembrane</keyword>
<feature type="signal peptide" evidence="31">
    <location>
        <begin position="1"/>
        <end position="26"/>
    </location>
</feature>
<keyword evidence="34" id="KW-1185">Reference proteome</keyword>
<keyword evidence="13 31" id="KW-0406">Ion transport</keyword>
<keyword evidence="12" id="KW-0175">Coiled coil</keyword>
<evidence type="ECO:0000256" key="11">
    <source>
        <dbReference type="ARBA" id="ARBA00023018"/>
    </source>
</evidence>
<comment type="subcellular location">
    <subcellularLocation>
        <location evidence="1">Cell membrane</location>
        <topology evidence="1">Multi-pass membrane protein</topology>
    </subcellularLocation>
    <subcellularLocation>
        <location evidence="31">Postsynaptic cell membrane</location>
        <topology evidence="31">Multi-pass membrane protein</topology>
    </subcellularLocation>
    <subcellularLocation>
        <location evidence="23">Postsynaptic density</location>
    </subcellularLocation>
</comment>
<feature type="transmembrane region" description="Helical" evidence="31">
    <location>
        <begin position="746"/>
        <end position="769"/>
    </location>
</feature>
<evidence type="ECO:0000256" key="15">
    <source>
        <dbReference type="ARBA" id="ARBA00023157"/>
    </source>
</evidence>
<keyword evidence="20 31" id="KW-0407">Ion channel</keyword>
<feature type="site" description="Crucial to convey clamshell closure to channel opening" evidence="29">
    <location>
        <position position="777"/>
    </location>
</feature>
<comment type="function">
    <text evidence="21">Regulatory subunit of calcineurin, a calcium-dependent, calmodulin stimulated protein phosphatase. Confers calcium sensitivity.</text>
</comment>
<keyword evidence="17" id="KW-0325">Glycoprotein</keyword>
<evidence type="ECO:0000256" key="16">
    <source>
        <dbReference type="ARBA" id="ARBA00023170"/>
    </source>
</evidence>
<keyword evidence="5" id="KW-0479">Metal-binding</keyword>
<keyword evidence="8" id="KW-0106">Calcium</keyword>
<evidence type="ECO:0000256" key="13">
    <source>
        <dbReference type="ARBA" id="ARBA00023065"/>
    </source>
</evidence>
<dbReference type="Gene3D" id="3.40.50.2300">
    <property type="match status" value="2"/>
</dbReference>
<feature type="binding site" evidence="28">
    <location>
        <position position="638"/>
    </location>
    <ligand>
        <name>L-glutamate</name>
        <dbReference type="ChEBI" id="CHEBI:29985"/>
    </ligand>
</feature>
<dbReference type="KEGG" id="hai:109395037"/>
<evidence type="ECO:0000256" key="5">
    <source>
        <dbReference type="ARBA" id="ARBA00022723"/>
    </source>
</evidence>
<dbReference type="CDD" id="cd06377">
    <property type="entry name" value="PBP1_iGluR_NMDA_NR3"/>
    <property type="match status" value="1"/>
</dbReference>
<comment type="catalytic activity">
    <reaction evidence="25">
        <text>Ca(2+)(in) = Ca(2+)(out)</text>
        <dbReference type="Rhea" id="RHEA:29671"/>
        <dbReference type="ChEBI" id="CHEBI:29108"/>
    </reaction>
</comment>
<dbReference type="InterPro" id="IPR028082">
    <property type="entry name" value="Peripla_BP_I"/>
</dbReference>
<keyword evidence="9" id="KW-0460">Magnesium</keyword>
<feature type="chain" id="PRO_5034444810" description="Glutamate receptor" evidence="31">
    <location>
        <begin position="27"/>
        <end position="1304"/>
    </location>
</feature>
<dbReference type="SUPFAM" id="SSF53850">
    <property type="entry name" value="Periplasmic binding protein-like II"/>
    <property type="match status" value="1"/>
</dbReference>
<dbReference type="InterPro" id="IPR015683">
    <property type="entry name" value="Ionotropic_Glu_rcpt"/>
</dbReference>
<keyword evidence="7" id="KW-0677">Repeat</keyword>
<evidence type="ECO:0000256" key="28">
    <source>
        <dbReference type="PIRSR" id="PIRSR601508-1"/>
    </source>
</evidence>
<sequence>MRRLSLWWLLSRVCLLLPPPCVLVLAGVPGSSSHPQPCQILKRIGHAVRVGAVHLQPWTTAPRAARRTPDGSRAGAQRDEPEPGTWRPPAPSPGARWLASALHGRGPPGARKPGEGAGAETLWPRDALLFAVDNLNRVEGLLPYNLSLEVVMAIEAGLGDLPLLPFSSPSSPWRSDPFSFLQSVCHTVVVQGVSALLAFPQSQGEMMELDLVSSVLHIPVISIVRHEFPRESQNPLHLQLSLENSLSSDADVTVSILTMNNWYNFSLLLCQEDWNITDFLLLTQNNSKFHLGSVINITANLSSTEDLLSFLQVQLESVKNSTPTMVMFGCDMESIRRIFEMTTQFWVMPPELHWVLGDSQNVEELRTEGLPLGLVAHGKTTQSVFEYYVQDAMELVARAVATATMIQPELALIPSTMNCMDVETANLTSGQYLSRFLANTTFRGLSGSIRVKGSSIISSENNFFIWNLQHDPVGKPMWTRLGSWQGGKFVMDYGIWPEQAQRHKTHFQHPSKLHLRVVTLIEHPFVFTRAVDDEGLCPAGQLCLDPMTNDSSILDSLFSSLHSSNDTVPIKLKKCCYGYCIDLLEKLAEDMNFDFDLYIVGDGKYGAWKNGHWTGLVGDLLSGSAHMAVTSFSINTARSQVIDFTSPFFSTSLGILVRTRDTAAPIGAFMWPLHWTLWLGIFVALHITAIFLTLYEWKSPFGMTPKGRNRSKVFSFSSALNVCYALLFGRTAAIKPPKCWTGRFLMNLWAIFCMFCLSTYTANLAAVMVGEKIYEELSGIHDPKLHHPSQGFRFGTVRESSAEDYVRQSFPEMHEYMRRYNVPATPDGVEYLKNDPEKLDAFIMDKALLDYEVSIDADCKLLTVGKPFAIEGYGIGLPPNSPLTSNISELISQYKSHGFMDMLHDKWYKVVPCGKRSFAVTELPPTAPFPLPHATGPPAPPTASPPPRADPASRCPLSTMGNEASYPAEMCSHFDRDEIKSLGKRFKKLDLDSSGALSVDEFMSLPGLQQNPLAQRVIQVFDTDGNGEVDFEEFIVGTSHLSVKGDQEQKLRFAFNIYDMDKDGYISNGELFQVLKIMVGDNLHDWQLQQLVDKTIITLDTDGDGRISFEEFSAVARGLDVHKKLLLCIGFGLSILTTIGEHIVYRLLLPRIKNKSRLQYWLHTSQRLHRALNTSFVEEKQPRFKTKRVEKRSNLGPRQLSVWNTSHLSHDNRRKYTLSDEGAQNQLGLGTHQDIPLPPRRRELPASLTTNGKADSLHTARNAVMQELSELEKQIQVIRQELQLAVSRKTELEEYQRTHRTCES</sequence>
<feature type="site" description="Interaction with the cone snail toxin Con-ikot-ikot" evidence="29">
    <location>
        <position position="807"/>
    </location>
</feature>
<dbReference type="Pfam" id="PF13499">
    <property type="entry name" value="EF-hand_7"/>
    <property type="match status" value="2"/>
</dbReference>
<evidence type="ECO:0000256" key="21">
    <source>
        <dbReference type="ARBA" id="ARBA00023754"/>
    </source>
</evidence>
<evidence type="ECO:0000256" key="26">
    <source>
        <dbReference type="ARBA" id="ARBA00061439"/>
    </source>
</evidence>
<organism evidence="34 35">
    <name type="scientific">Hipposideros armiger</name>
    <name type="common">Great Himalayan leaf-nosed bat</name>
    <dbReference type="NCBI Taxonomy" id="186990"/>
    <lineage>
        <taxon>Eukaryota</taxon>
        <taxon>Metazoa</taxon>
        <taxon>Chordata</taxon>
        <taxon>Craniata</taxon>
        <taxon>Vertebrata</taxon>
        <taxon>Euteleostomi</taxon>
        <taxon>Mammalia</taxon>
        <taxon>Eutheria</taxon>
        <taxon>Laurasiatheria</taxon>
        <taxon>Chiroptera</taxon>
        <taxon>Yinpterochiroptera</taxon>
        <taxon>Rhinolophoidea</taxon>
        <taxon>Hipposideridae</taxon>
        <taxon>Hipposideros</taxon>
    </lineage>
</organism>
<comment type="subunit">
    <text evidence="27">Heterotetramer. Forms heterotetrameric channels composed of two GluN1/zeta subunits (GRIN1), and two identical GluN3 subunits (GRIN3A or GRIN3B) (in vitro). Can also form heterotetrameric channels that contain at least two GluN1 subunits and at least a combination of one GluN2 and one GluN3 subunits (in vitro). Does not form functional homomeric channels. Found in a complex with GRIN1, GRIN2A or GRIN2B and PPP2CB. Probably interacts with PPP2CB. No complex with PPP2CB is detected when NMDARs are stimulated by NMDA. Interacts (via C-terminus) with GIT1, but not with GRIA1/GluA1, nor with synaptophysin/SYP; this interaction competes with GIT1 interaction with ARHGEF7/beta-PIX.</text>
</comment>
<feature type="region of interest" description="Disordered" evidence="32">
    <location>
        <begin position="929"/>
        <end position="954"/>
    </location>
</feature>
<dbReference type="SUPFAM" id="SSF53822">
    <property type="entry name" value="Periplasmic binding protein-like I"/>
    <property type="match status" value="1"/>
</dbReference>
<evidence type="ECO:0000256" key="2">
    <source>
        <dbReference type="ARBA" id="ARBA00022448"/>
    </source>
</evidence>
<keyword evidence="11 31" id="KW-0770">Synapse</keyword>
<comment type="similarity">
    <text evidence="26">Belongs to the glutamate-gated ion channel (TC 1.A.10.1) family. NR3A/GRIN3A subfamily.</text>
</comment>
<dbReference type="Gene3D" id="1.10.238.10">
    <property type="entry name" value="EF-hand"/>
    <property type="match status" value="1"/>
</dbReference>
<dbReference type="PROSITE" id="PS50222">
    <property type="entry name" value="EF_HAND_2"/>
    <property type="match status" value="3"/>
</dbReference>
<evidence type="ECO:0000256" key="6">
    <source>
        <dbReference type="ARBA" id="ARBA00022729"/>
    </source>
</evidence>
<evidence type="ECO:0000256" key="27">
    <source>
        <dbReference type="ARBA" id="ARBA00063528"/>
    </source>
</evidence>
<dbReference type="InterPro" id="IPR011992">
    <property type="entry name" value="EF-hand-dom_pair"/>
</dbReference>
<comment type="function">
    <text evidence="31">Receptor for glutamate that functions as a ligand-gated ion channel in the central nervous system and plays an important role in excitatory synaptic transmission. L-glutamate acts as an excitatory neurotransmitter at many synapses in the central nervous system.</text>
</comment>
<evidence type="ECO:0000256" key="7">
    <source>
        <dbReference type="ARBA" id="ARBA00022737"/>
    </source>
</evidence>
<proteinExistence type="inferred from homology"/>
<feature type="domain" description="EF-hand" evidence="33">
    <location>
        <begin position="1087"/>
        <end position="1122"/>
    </location>
</feature>
<keyword evidence="14 31" id="KW-0472">Membrane</keyword>
<dbReference type="FunFam" id="3.40.190.10:FF:000045">
    <property type="entry name" value="Putative glutamate receptor ionotropic NMDA 3A"/>
    <property type="match status" value="1"/>
</dbReference>
<evidence type="ECO:0000256" key="29">
    <source>
        <dbReference type="PIRSR" id="PIRSR601508-2"/>
    </source>
</evidence>
<keyword evidence="6 31" id="KW-0732">Signal</keyword>
<comment type="similarity">
    <text evidence="22">Belongs to the calcineurin regulatory subunit family.</text>
</comment>
<dbReference type="InterPro" id="IPR002048">
    <property type="entry name" value="EF_hand_dom"/>
</dbReference>
<accession>A0A8B7T6F0</accession>
<evidence type="ECO:0000256" key="18">
    <source>
        <dbReference type="ARBA" id="ARBA00023257"/>
    </source>
</evidence>
<evidence type="ECO:0000313" key="35">
    <source>
        <dbReference type="RefSeq" id="XP_019521287.1"/>
    </source>
</evidence>
<evidence type="ECO:0000256" key="23">
    <source>
        <dbReference type="ARBA" id="ARBA00034105"/>
    </source>
</evidence>
<feature type="region of interest" description="Disordered" evidence="32">
    <location>
        <begin position="59"/>
        <end position="118"/>
    </location>
</feature>
<keyword evidence="10 31" id="KW-1133">Transmembrane helix</keyword>
<evidence type="ECO:0000256" key="3">
    <source>
        <dbReference type="ARBA" id="ARBA00022475"/>
    </source>
</evidence>
<dbReference type="Gene3D" id="3.40.190.10">
    <property type="entry name" value="Periplasmic binding protein-like II"/>
    <property type="match status" value="2"/>
</dbReference>
<dbReference type="FunFam" id="3.40.190.10:FF:000066">
    <property type="entry name" value="Glutamate receptor ionotropic, NMDA 3A"/>
    <property type="match status" value="1"/>
</dbReference>
<feature type="binding site" evidence="28">
    <location>
        <position position="633"/>
    </location>
    <ligand>
        <name>L-glutamate</name>
        <dbReference type="ChEBI" id="CHEBI:29985"/>
    </ligand>
</feature>
<dbReference type="CDD" id="cd13720">
    <property type="entry name" value="PBP2_iGluR_NMDA_Nr3"/>
    <property type="match status" value="1"/>
</dbReference>
<evidence type="ECO:0000256" key="25">
    <source>
        <dbReference type="ARBA" id="ARBA00036634"/>
    </source>
</evidence>
<feature type="transmembrane region" description="Helical" evidence="31">
    <location>
        <begin position="675"/>
        <end position="695"/>
    </location>
</feature>
<evidence type="ECO:0000256" key="30">
    <source>
        <dbReference type="PIRSR" id="PIRSR601508-3"/>
    </source>
</evidence>
<evidence type="ECO:0000256" key="10">
    <source>
        <dbReference type="ARBA" id="ARBA00022989"/>
    </source>
</evidence>
<evidence type="ECO:0000256" key="19">
    <source>
        <dbReference type="ARBA" id="ARBA00023286"/>
    </source>
</evidence>
<dbReference type="PROSITE" id="PS00018">
    <property type="entry name" value="EF_HAND_1"/>
    <property type="match status" value="3"/>
</dbReference>
<dbReference type="PANTHER" id="PTHR18966">
    <property type="entry name" value="IONOTROPIC GLUTAMATE RECEPTOR"/>
    <property type="match status" value="1"/>
</dbReference>
<dbReference type="SMART" id="SM00918">
    <property type="entry name" value="Lig_chan-Glu_bd"/>
    <property type="match status" value="1"/>
</dbReference>
<dbReference type="Proteomes" id="UP000694851">
    <property type="component" value="Unplaced"/>
</dbReference>
<dbReference type="SMART" id="SM00054">
    <property type="entry name" value="EFh"/>
    <property type="match status" value="4"/>
</dbReference>
<dbReference type="GO" id="GO:0005509">
    <property type="term" value="F:calcium ion binding"/>
    <property type="evidence" value="ECO:0007669"/>
    <property type="project" value="InterPro"/>
</dbReference>
<dbReference type="SMART" id="SM00079">
    <property type="entry name" value="PBPe"/>
    <property type="match status" value="1"/>
</dbReference>
<evidence type="ECO:0000256" key="31">
    <source>
        <dbReference type="RuleBase" id="RU367118"/>
    </source>
</evidence>
<feature type="compositionally biased region" description="Pro residues" evidence="32">
    <location>
        <begin position="929"/>
        <end position="949"/>
    </location>
</feature>
<gene>
    <name evidence="35" type="primary">GRIN3A</name>
</gene>
<dbReference type="Pfam" id="PF00060">
    <property type="entry name" value="Lig_chan"/>
    <property type="match status" value="1"/>
</dbReference>
<evidence type="ECO:0000256" key="4">
    <source>
        <dbReference type="ARBA" id="ARBA00022692"/>
    </source>
</evidence>
<evidence type="ECO:0000256" key="17">
    <source>
        <dbReference type="ARBA" id="ARBA00023180"/>
    </source>
</evidence>
<reference evidence="35" key="1">
    <citation type="submission" date="2025-08" db="UniProtKB">
        <authorList>
            <consortium name="RefSeq"/>
        </authorList>
    </citation>
    <scope>IDENTIFICATION</scope>
    <source>
        <tissue evidence="35">Muscle</tissue>
    </source>
</reference>
<feature type="domain" description="EF-hand" evidence="33">
    <location>
        <begin position="1009"/>
        <end position="1044"/>
    </location>
</feature>
<dbReference type="Pfam" id="PF01094">
    <property type="entry name" value="ANF_receptor"/>
    <property type="match status" value="1"/>
</dbReference>
<dbReference type="SUPFAM" id="SSF47473">
    <property type="entry name" value="EF-hand"/>
    <property type="match status" value="1"/>
</dbReference>
<dbReference type="GO" id="GO:0004972">
    <property type="term" value="F:NMDA glutamate receptor activity"/>
    <property type="evidence" value="ECO:0007669"/>
    <property type="project" value="UniProtKB-ARBA"/>
</dbReference>
<dbReference type="InterPro" id="IPR001828">
    <property type="entry name" value="ANF_lig-bd_rcpt"/>
</dbReference>
<dbReference type="InterPro" id="IPR019594">
    <property type="entry name" value="Glu/Gly-bd"/>
</dbReference>
<keyword evidence="16 31" id="KW-0675">Receptor</keyword>
<evidence type="ECO:0000256" key="24">
    <source>
        <dbReference type="ARBA" id="ARBA00036239"/>
    </source>
</evidence>
<dbReference type="GO" id="GO:0014069">
    <property type="term" value="C:postsynaptic density"/>
    <property type="evidence" value="ECO:0007669"/>
    <property type="project" value="UniProtKB-SubCell"/>
</dbReference>
<dbReference type="CTD" id="116443"/>
<comment type="catalytic activity">
    <reaction evidence="24">
        <text>Na(+)(in) = Na(+)(out)</text>
        <dbReference type="Rhea" id="RHEA:34963"/>
        <dbReference type="ChEBI" id="CHEBI:29101"/>
    </reaction>
</comment>
<dbReference type="InterPro" id="IPR001508">
    <property type="entry name" value="Iono_Glu_rcpt_met"/>
</dbReference>
<keyword evidence="3 31" id="KW-1003">Cell membrane</keyword>
<feature type="binding site" evidence="28">
    <location>
        <position position="801"/>
    </location>
    <ligand>
        <name>L-glutamate</name>
        <dbReference type="ChEBI" id="CHEBI:29985"/>
    </ligand>
</feature>
<dbReference type="CDD" id="cd00051">
    <property type="entry name" value="EFh"/>
    <property type="match status" value="1"/>
</dbReference>
<name>A0A8B7T6F0_HIPAR</name>
<evidence type="ECO:0000256" key="12">
    <source>
        <dbReference type="ARBA" id="ARBA00023054"/>
    </source>
</evidence>
<dbReference type="FunFam" id="1.10.238.10:FF:000047">
    <property type="entry name" value="Calcineurin subunit B type 1"/>
    <property type="match status" value="1"/>
</dbReference>
<dbReference type="InterPro" id="IPR018247">
    <property type="entry name" value="EF_Hand_1_Ca_BS"/>
</dbReference>
<evidence type="ECO:0000256" key="8">
    <source>
        <dbReference type="ARBA" id="ARBA00022837"/>
    </source>
</evidence>
<evidence type="ECO:0000256" key="9">
    <source>
        <dbReference type="ARBA" id="ARBA00022842"/>
    </source>
</evidence>
<evidence type="ECO:0000256" key="20">
    <source>
        <dbReference type="ARBA" id="ARBA00023303"/>
    </source>
</evidence>
<dbReference type="FunFam" id="3.40.50.2300:FF:000128">
    <property type="entry name" value="Glutamate ionotropic receptor NMDA type subunit 3A"/>
    <property type="match status" value="1"/>
</dbReference>
<evidence type="ECO:0000313" key="34">
    <source>
        <dbReference type="Proteomes" id="UP000694851"/>
    </source>
</evidence>
<dbReference type="RefSeq" id="XP_019521287.1">
    <property type="nucleotide sequence ID" value="XM_019665742.1"/>
</dbReference>
<dbReference type="PRINTS" id="PR00177">
    <property type="entry name" value="NMDARECEPTOR"/>
</dbReference>
<dbReference type="OrthoDB" id="5984008at2759"/>